<proteinExistence type="predicted"/>
<feature type="signal peptide" evidence="1">
    <location>
        <begin position="1"/>
        <end position="25"/>
    </location>
</feature>
<reference evidence="3" key="1">
    <citation type="submission" date="2023-05" db="EMBL/GenBank/DDBJ databases">
        <title>Genome and transcriptome analyses reveal genes involved in the formation of fine ridges on petal epidermal cells in Hibiscus trionum.</title>
        <authorList>
            <person name="Koshimizu S."/>
            <person name="Masuda S."/>
            <person name="Ishii T."/>
            <person name="Shirasu K."/>
            <person name="Hoshino A."/>
            <person name="Arita M."/>
        </authorList>
    </citation>
    <scope>NUCLEOTIDE SEQUENCE</scope>
    <source>
        <strain evidence="3">Hamamatsu line</strain>
    </source>
</reference>
<sequence>MANFALLFSILCLSFSQLICFQANAQPTSGFTAVPLSQSNFELQKPYDLSPSDRYSLNNGVHRFWVYSTDKPHTPSSQTRPRSEIRIRGYDYSSGVWQFEGEAYIPSGTTATSVMQVFGGSSRATTVMLRVYGGSITVYRSPVVLSNAYNRWFKVNVIHDVGASNVKVYIDGALRYEGSGAGGSYHYMKFGVYAEEGASNYMECQWRGIRLLRRN</sequence>
<dbReference type="InterPro" id="IPR014895">
    <property type="entry name" value="Alginate_lyase_2"/>
</dbReference>
<keyword evidence="4" id="KW-1185">Reference proteome</keyword>
<dbReference type="Proteomes" id="UP001165190">
    <property type="component" value="Unassembled WGS sequence"/>
</dbReference>
<dbReference type="InterPro" id="IPR013320">
    <property type="entry name" value="ConA-like_dom_sf"/>
</dbReference>
<dbReference type="AlphaFoldDB" id="A0A9W7M3P1"/>
<keyword evidence="1" id="KW-0732">Signal</keyword>
<evidence type="ECO:0000256" key="1">
    <source>
        <dbReference type="SAM" id="SignalP"/>
    </source>
</evidence>
<dbReference type="SUPFAM" id="SSF49899">
    <property type="entry name" value="Concanavalin A-like lectins/glucanases"/>
    <property type="match status" value="1"/>
</dbReference>
<name>A0A9W7M3P1_HIBTR</name>
<evidence type="ECO:0000313" key="3">
    <source>
        <dbReference type="EMBL" id="GMI86658.1"/>
    </source>
</evidence>
<dbReference type="PANTHER" id="PTHR33681">
    <property type="entry name" value="BINDING PROTEIN, PUTATIVE, EXPRESSED-RELATED"/>
    <property type="match status" value="1"/>
</dbReference>
<feature type="chain" id="PRO_5040744976" description="Alginate lyase 2 domain-containing protein" evidence="1">
    <location>
        <begin position="26"/>
        <end position="215"/>
    </location>
</feature>
<accession>A0A9W7M3P1</accession>
<gene>
    <name evidence="3" type="ORF">HRI_002335100</name>
</gene>
<dbReference type="Pfam" id="PF08787">
    <property type="entry name" value="Alginate_lyase2"/>
    <property type="match status" value="1"/>
</dbReference>
<feature type="domain" description="Alginate lyase 2" evidence="2">
    <location>
        <begin position="39"/>
        <end position="211"/>
    </location>
</feature>
<protein>
    <recommendedName>
        <fullName evidence="2">Alginate lyase 2 domain-containing protein</fullName>
    </recommendedName>
</protein>
<evidence type="ECO:0000313" key="4">
    <source>
        <dbReference type="Proteomes" id="UP001165190"/>
    </source>
</evidence>
<dbReference type="EMBL" id="BSYR01000021">
    <property type="protein sequence ID" value="GMI86658.1"/>
    <property type="molecule type" value="Genomic_DNA"/>
</dbReference>
<evidence type="ECO:0000259" key="2">
    <source>
        <dbReference type="Pfam" id="PF08787"/>
    </source>
</evidence>
<dbReference type="OrthoDB" id="4221926at2759"/>
<organism evidence="3 4">
    <name type="scientific">Hibiscus trionum</name>
    <name type="common">Flower of an hour</name>
    <dbReference type="NCBI Taxonomy" id="183268"/>
    <lineage>
        <taxon>Eukaryota</taxon>
        <taxon>Viridiplantae</taxon>
        <taxon>Streptophyta</taxon>
        <taxon>Embryophyta</taxon>
        <taxon>Tracheophyta</taxon>
        <taxon>Spermatophyta</taxon>
        <taxon>Magnoliopsida</taxon>
        <taxon>eudicotyledons</taxon>
        <taxon>Gunneridae</taxon>
        <taxon>Pentapetalae</taxon>
        <taxon>rosids</taxon>
        <taxon>malvids</taxon>
        <taxon>Malvales</taxon>
        <taxon>Malvaceae</taxon>
        <taxon>Malvoideae</taxon>
        <taxon>Hibiscus</taxon>
    </lineage>
</organism>
<dbReference type="PANTHER" id="PTHR33681:SF4">
    <property type="entry name" value="OS12G0171100 PROTEIN"/>
    <property type="match status" value="1"/>
</dbReference>
<comment type="caution">
    <text evidence="3">The sequence shown here is derived from an EMBL/GenBank/DDBJ whole genome shotgun (WGS) entry which is preliminary data.</text>
</comment>